<evidence type="ECO:0000313" key="3">
    <source>
        <dbReference type="Proteomes" id="UP001231915"/>
    </source>
</evidence>
<sequence>MKVNQSNRLKYRLLTPADSHLLFKLDQDPKVMQFINGGKVTSQEDIDTIFIPRLNQFTNAEKGWGLWGCFLTDNNEFIGWILVRPMDFFTEQRDDSNLEIGWRFMQSSWGRGYATEAAMQIAGALTEHHCANKLTAIALEDNSGSINIMKKIGLEYVTTTVHSDPLGSAEVVVYEKSLIT</sequence>
<protein>
    <submittedName>
        <fullName evidence="2">GNAT family N-acetyltransferase</fullName>
    </submittedName>
</protein>
<dbReference type="InterPro" id="IPR000182">
    <property type="entry name" value="GNAT_dom"/>
</dbReference>
<dbReference type="Pfam" id="PF13302">
    <property type="entry name" value="Acetyltransf_3"/>
    <property type="match status" value="1"/>
</dbReference>
<dbReference type="InterPro" id="IPR051531">
    <property type="entry name" value="N-acetyltransferase"/>
</dbReference>
<comment type="caution">
    <text evidence="2">The sequence shown here is derived from an EMBL/GenBank/DDBJ whole genome shotgun (WGS) entry which is preliminary data.</text>
</comment>
<dbReference type="InterPro" id="IPR016181">
    <property type="entry name" value="Acyl_CoA_acyltransferase"/>
</dbReference>
<dbReference type="EMBL" id="JASJUT010000006">
    <property type="protein sequence ID" value="MDK2596521.1"/>
    <property type="molecule type" value="Genomic_DNA"/>
</dbReference>
<proteinExistence type="predicted"/>
<dbReference type="Proteomes" id="UP001231915">
    <property type="component" value="Unassembled WGS sequence"/>
</dbReference>
<dbReference type="SUPFAM" id="SSF55729">
    <property type="entry name" value="Acyl-CoA N-acyltransferases (Nat)"/>
    <property type="match status" value="1"/>
</dbReference>
<dbReference type="PANTHER" id="PTHR43792">
    <property type="entry name" value="GNAT FAMILY, PUTATIVE (AFU_ORTHOLOGUE AFUA_3G00765)-RELATED-RELATED"/>
    <property type="match status" value="1"/>
</dbReference>
<name>A0ABT7EN95_9GAMM</name>
<evidence type="ECO:0000313" key="2">
    <source>
        <dbReference type="EMBL" id="MDK2596521.1"/>
    </source>
</evidence>
<dbReference type="PANTHER" id="PTHR43792:SF1">
    <property type="entry name" value="N-ACETYLTRANSFERASE DOMAIN-CONTAINING PROTEIN"/>
    <property type="match status" value="1"/>
</dbReference>
<gene>
    <name evidence="2" type="ORF">QNM18_15835</name>
</gene>
<organism evidence="2 3">
    <name type="scientific">Pseudoalteromonas obscura</name>
    <dbReference type="NCBI Taxonomy" id="3048491"/>
    <lineage>
        <taxon>Bacteria</taxon>
        <taxon>Pseudomonadati</taxon>
        <taxon>Pseudomonadota</taxon>
        <taxon>Gammaproteobacteria</taxon>
        <taxon>Alteromonadales</taxon>
        <taxon>Pseudoalteromonadaceae</taxon>
        <taxon>Pseudoalteromonas</taxon>
    </lineage>
</organism>
<dbReference type="RefSeq" id="WP_284137757.1">
    <property type="nucleotide sequence ID" value="NZ_JASJUT010000006.1"/>
</dbReference>
<dbReference type="PROSITE" id="PS51186">
    <property type="entry name" value="GNAT"/>
    <property type="match status" value="1"/>
</dbReference>
<reference evidence="2 3" key="1">
    <citation type="submission" date="2023-05" db="EMBL/GenBank/DDBJ databases">
        <title>Pseudoalteromonas ardens sp. nov., Pseudoalteromonas obscura sp. nov., and Pseudoalteromonas umbrosa sp. nov., isolated from the coral Montipora capitata.</title>
        <authorList>
            <person name="Thomas E.M."/>
            <person name="Smith E.M."/>
            <person name="Papke E."/>
            <person name="Shlafstein M.D."/>
            <person name="Oline D.K."/>
            <person name="Videau P."/>
            <person name="Saw J.H."/>
            <person name="Strangman W.K."/>
            <person name="Ushijima B."/>
        </authorList>
    </citation>
    <scope>NUCLEOTIDE SEQUENCE [LARGE SCALE GENOMIC DNA]</scope>
    <source>
        <strain evidence="2 3">P94</strain>
    </source>
</reference>
<keyword evidence="3" id="KW-1185">Reference proteome</keyword>
<evidence type="ECO:0000259" key="1">
    <source>
        <dbReference type="PROSITE" id="PS51186"/>
    </source>
</evidence>
<dbReference type="Gene3D" id="3.40.630.30">
    <property type="match status" value="1"/>
</dbReference>
<accession>A0ABT7EN95</accession>
<feature type="domain" description="N-acetyltransferase" evidence="1">
    <location>
        <begin position="9"/>
        <end position="179"/>
    </location>
</feature>